<dbReference type="InterPro" id="IPR022479">
    <property type="entry name" value="PqqD_bac"/>
</dbReference>
<comment type="subunit">
    <text evidence="2">Monomer. Interacts with PqqE.</text>
</comment>
<evidence type="ECO:0000256" key="4">
    <source>
        <dbReference type="ARBA" id="ARBA00023002"/>
    </source>
</evidence>
<evidence type="ECO:0000256" key="6">
    <source>
        <dbReference type="SAM" id="MobiDB-lite"/>
    </source>
</evidence>
<keyword evidence="3 5" id="KW-0884">PQQ biosynthesis</keyword>
<dbReference type="NCBIfam" id="TIGR02111">
    <property type="entry name" value="PQQ_syn_pqqC"/>
    <property type="match status" value="1"/>
</dbReference>
<dbReference type="Gene3D" id="1.10.10.1150">
    <property type="entry name" value="Coenzyme PQQ synthesis protein D (PqqD)"/>
    <property type="match status" value="1"/>
</dbReference>
<dbReference type="PANTHER" id="PTHR40279">
    <property type="entry name" value="PQQC-LIKE PROTEIN"/>
    <property type="match status" value="1"/>
</dbReference>
<dbReference type="GO" id="GO:0018189">
    <property type="term" value="P:pyrroloquinoline quinone biosynthetic process"/>
    <property type="evidence" value="ECO:0007669"/>
    <property type="project" value="UniProtKB-UniRule"/>
</dbReference>
<evidence type="ECO:0000313" key="8">
    <source>
        <dbReference type="EMBL" id="SOR30759.1"/>
    </source>
</evidence>
<dbReference type="GO" id="GO:0048038">
    <property type="term" value="F:quinone binding"/>
    <property type="evidence" value="ECO:0007669"/>
    <property type="project" value="InterPro"/>
</dbReference>
<evidence type="ECO:0000313" key="9">
    <source>
        <dbReference type="Proteomes" id="UP000233769"/>
    </source>
</evidence>
<dbReference type="InterPro" id="IPR011845">
    <property type="entry name" value="PqqC"/>
</dbReference>
<evidence type="ECO:0000256" key="2">
    <source>
        <dbReference type="ARBA" id="ARBA00011741"/>
    </source>
</evidence>
<dbReference type="SUPFAM" id="SSF48613">
    <property type="entry name" value="Heme oxygenase-like"/>
    <property type="match status" value="1"/>
</dbReference>
<dbReference type="InterPro" id="IPR004305">
    <property type="entry name" value="Thiaminase-2/PQQC"/>
</dbReference>
<dbReference type="NCBIfam" id="TIGR03859">
    <property type="entry name" value="PQQ_PqqD"/>
    <property type="match status" value="1"/>
</dbReference>
<dbReference type="AlphaFoldDB" id="A0A2N9ATT5"/>
<dbReference type="Gene3D" id="1.20.910.10">
    <property type="entry name" value="Heme oxygenase-like"/>
    <property type="match status" value="1"/>
</dbReference>
<dbReference type="InterPro" id="IPR008792">
    <property type="entry name" value="PQQD"/>
</dbReference>
<comment type="function">
    <text evidence="5">Ring cyclization and eight-electron oxidation of 3a-(2-amino-2-carboxyethyl)-4,5-dioxo-4,5,6,7,8,9-hexahydroquinoline-7,9-dicarboxylic-acid to PQQ.</text>
</comment>
<sequence length="372" mass="41621">MTAQFPPPVPDTEQRLLSHEELEAALRDIGARRYHNLHPFHRLLHDGKLSKDQVRAWALNRYYYQAMIPVKDAALLARLPDAQLRRIWRQRIVDHDGDHEGDGGIERWLKLAEGVGFTRDYVLSTKGILSATRFSVDAYVHFVSERSLLEAIASSLTEMFSPTIISERVAGMLKNYDFITKDTLAYFDKRLTQAPRDADFALDYVKRHATTPEMQRAAMDALTFKCNVLWTQLDALYFAYVAPGMVPPDAWQPGEGLVAETNSAEDSPPAAASPAATTAEPTAFSGSDVPRLPRGVRLRFDEVRNKHVLLAPERTFDLDDNAVAVLKLVDGRNTVSKIAQILGQTYDADPAIIEADILPMLAGLAQKRVLER</sequence>
<accession>A0A2N9ATT5</accession>
<dbReference type="CDD" id="cd19370">
    <property type="entry name" value="TenA_PqqC"/>
    <property type="match status" value="1"/>
</dbReference>
<dbReference type="InterPro" id="IPR016084">
    <property type="entry name" value="Haem_Oase-like_multi-hlx"/>
</dbReference>
<gene>
    <name evidence="8" type="primary">pqqCD</name>
    <name evidence="5" type="synonym">pqqC</name>
    <name evidence="8" type="ORF">TK0001_4157</name>
</gene>
<proteinExistence type="inferred from homology"/>
<dbReference type="InterPro" id="IPR041881">
    <property type="entry name" value="PqqD_sf"/>
</dbReference>
<dbReference type="Proteomes" id="UP000233769">
    <property type="component" value="Chromosome tk0001"/>
</dbReference>
<dbReference type="HAMAP" id="MF_00654">
    <property type="entry name" value="PQQ_syn_PqqC"/>
    <property type="match status" value="1"/>
</dbReference>
<keyword evidence="4 5" id="KW-0560">Oxidoreductase</keyword>
<comment type="pathway">
    <text evidence="1 5">Cofactor biosynthesis; pyrroloquinoline quinone biosynthesis.</text>
</comment>
<protein>
    <recommendedName>
        <fullName evidence="5">Pyrroloquinoline-quinone synthase</fullName>
        <ecNumber evidence="5">1.3.3.11</ecNumber>
    </recommendedName>
    <alternativeName>
        <fullName evidence="5">Coenzyme PQQ synthesis protein C</fullName>
    </alternativeName>
    <alternativeName>
        <fullName evidence="5">Pyrroloquinoline quinone biosynthesis protein C</fullName>
    </alternativeName>
</protein>
<evidence type="ECO:0000256" key="3">
    <source>
        <dbReference type="ARBA" id="ARBA00022905"/>
    </source>
</evidence>
<dbReference type="PANTHER" id="PTHR40279:SF3">
    <property type="entry name" value="4-AMINOBENZOATE SYNTHASE"/>
    <property type="match status" value="1"/>
</dbReference>
<evidence type="ECO:0000259" key="7">
    <source>
        <dbReference type="Pfam" id="PF03070"/>
    </source>
</evidence>
<reference evidence="9" key="1">
    <citation type="submission" date="2017-10" db="EMBL/GenBank/DDBJ databases">
        <authorList>
            <person name="Regsiter A."/>
            <person name="William W."/>
        </authorList>
    </citation>
    <scope>NUCLEOTIDE SEQUENCE [LARGE SCALE GENOMIC DNA]</scope>
</reference>
<feature type="domain" description="Thiaminase-2/PQQC" evidence="7">
    <location>
        <begin position="24"/>
        <end position="234"/>
    </location>
</feature>
<comment type="similarity">
    <text evidence="5">Belongs to the PqqC family.</text>
</comment>
<evidence type="ECO:0000256" key="1">
    <source>
        <dbReference type="ARBA" id="ARBA00004886"/>
    </source>
</evidence>
<dbReference type="Pfam" id="PF05402">
    <property type="entry name" value="PqqD"/>
    <property type="match status" value="1"/>
</dbReference>
<dbReference type="GO" id="GO:0033732">
    <property type="term" value="F:pyrroloquinoline-quinone synthase activity"/>
    <property type="evidence" value="ECO:0007669"/>
    <property type="project" value="UniProtKB-EC"/>
</dbReference>
<dbReference type="InterPro" id="IPR039068">
    <property type="entry name" value="PqqC-like"/>
</dbReference>
<comment type="catalytic activity">
    <reaction evidence="5">
        <text>6-(2-amino-2-carboxyethyl)-7,8-dioxo-1,2,3,4,7,8-hexahydroquinoline-2,4-dicarboxylate + 3 O2 = pyrroloquinoline quinone + 2 H2O2 + 2 H2O + H(+)</text>
        <dbReference type="Rhea" id="RHEA:10692"/>
        <dbReference type="ChEBI" id="CHEBI:15377"/>
        <dbReference type="ChEBI" id="CHEBI:15378"/>
        <dbReference type="ChEBI" id="CHEBI:15379"/>
        <dbReference type="ChEBI" id="CHEBI:16240"/>
        <dbReference type="ChEBI" id="CHEBI:58442"/>
        <dbReference type="ChEBI" id="CHEBI:58778"/>
        <dbReference type="EC" id="1.3.3.11"/>
    </reaction>
</comment>
<dbReference type="EC" id="1.3.3.11" evidence="5"/>
<dbReference type="EMBL" id="LT962688">
    <property type="protein sequence ID" value="SOR30759.1"/>
    <property type="molecule type" value="Genomic_DNA"/>
</dbReference>
<name>A0A2N9ATT5_METEX</name>
<dbReference type="Pfam" id="PF03070">
    <property type="entry name" value="TENA_THI-4"/>
    <property type="match status" value="1"/>
</dbReference>
<feature type="region of interest" description="Disordered" evidence="6">
    <location>
        <begin position="259"/>
        <end position="288"/>
    </location>
</feature>
<dbReference type="UniPathway" id="UPA00539"/>
<evidence type="ECO:0000256" key="5">
    <source>
        <dbReference type="HAMAP-Rule" id="MF_00654"/>
    </source>
</evidence>
<organism evidence="8 9">
    <name type="scientific">Methylorubrum extorquens</name>
    <name type="common">Methylobacterium dichloromethanicum</name>
    <name type="synonym">Methylobacterium extorquens</name>
    <dbReference type="NCBI Taxonomy" id="408"/>
    <lineage>
        <taxon>Bacteria</taxon>
        <taxon>Pseudomonadati</taxon>
        <taxon>Pseudomonadota</taxon>
        <taxon>Alphaproteobacteria</taxon>
        <taxon>Hyphomicrobiales</taxon>
        <taxon>Methylobacteriaceae</taxon>
        <taxon>Methylorubrum</taxon>
    </lineage>
</organism>
<feature type="compositionally biased region" description="Low complexity" evidence="6">
    <location>
        <begin position="264"/>
        <end position="283"/>
    </location>
</feature>